<dbReference type="GO" id="GO:0046872">
    <property type="term" value="F:metal ion binding"/>
    <property type="evidence" value="ECO:0007669"/>
    <property type="project" value="UniProtKB-KW"/>
</dbReference>
<feature type="transmembrane region" description="Helical" evidence="8">
    <location>
        <begin position="402"/>
        <end position="421"/>
    </location>
</feature>
<dbReference type="Pfam" id="PF03006">
    <property type="entry name" value="HlyIII"/>
    <property type="match status" value="1"/>
</dbReference>
<comment type="subcellular location">
    <subcellularLocation>
        <location evidence="1">Membrane</location>
        <topology evidence="1">Multi-pass membrane protein</topology>
    </subcellularLocation>
</comment>
<evidence type="ECO:0000256" key="2">
    <source>
        <dbReference type="ARBA" id="ARBA00007018"/>
    </source>
</evidence>
<evidence type="ECO:0000256" key="8">
    <source>
        <dbReference type="SAM" id="Phobius"/>
    </source>
</evidence>
<name>A0AA36GCD4_9BILA</name>
<evidence type="ECO:0000313" key="9">
    <source>
        <dbReference type="EMBL" id="CAJ0580265.1"/>
    </source>
</evidence>
<feature type="transmembrane region" description="Helical" evidence="8">
    <location>
        <begin position="531"/>
        <end position="548"/>
    </location>
</feature>
<feature type="compositionally biased region" description="Basic and acidic residues" evidence="7">
    <location>
        <begin position="123"/>
        <end position="137"/>
    </location>
</feature>
<evidence type="ECO:0000313" key="10">
    <source>
        <dbReference type="Proteomes" id="UP001177023"/>
    </source>
</evidence>
<keyword evidence="3 8" id="KW-0812">Transmembrane</keyword>
<dbReference type="EMBL" id="CATQJA010002659">
    <property type="protein sequence ID" value="CAJ0580265.1"/>
    <property type="molecule type" value="Genomic_DNA"/>
</dbReference>
<comment type="similarity">
    <text evidence="2">Belongs to the ADIPOR family.</text>
</comment>
<evidence type="ECO:0000256" key="6">
    <source>
        <dbReference type="PIRSR" id="PIRSR604254-1"/>
    </source>
</evidence>
<dbReference type="GO" id="GO:0005886">
    <property type="term" value="C:plasma membrane"/>
    <property type="evidence" value="ECO:0007669"/>
    <property type="project" value="TreeGrafter"/>
</dbReference>
<dbReference type="Proteomes" id="UP001177023">
    <property type="component" value="Unassembled WGS sequence"/>
</dbReference>
<evidence type="ECO:0000256" key="5">
    <source>
        <dbReference type="ARBA" id="ARBA00023136"/>
    </source>
</evidence>
<accession>A0AA36GCD4</accession>
<comment type="caution">
    <text evidence="9">The sequence shown here is derived from an EMBL/GenBank/DDBJ whole genome shotgun (WGS) entry which is preliminary data.</text>
</comment>
<dbReference type="PANTHER" id="PTHR20855:SF52">
    <property type="entry name" value="ADIPONECTIN RECEPTOR PROTEIN"/>
    <property type="match status" value="1"/>
</dbReference>
<dbReference type="AlphaFoldDB" id="A0AA36GCD4"/>
<reference evidence="9" key="1">
    <citation type="submission" date="2023-06" db="EMBL/GenBank/DDBJ databases">
        <authorList>
            <person name="Delattre M."/>
        </authorList>
    </citation>
    <scope>NUCLEOTIDE SEQUENCE</scope>
    <source>
        <strain evidence="9">AF72</strain>
    </source>
</reference>
<evidence type="ECO:0000256" key="7">
    <source>
        <dbReference type="SAM" id="MobiDB-lite"/>
    </source>
</evidence>
<dbReference type="GO" id="GO:0038023">
    <property type="term" value="F:signaling receptor activity"/>
    <property type="evidence" value="ECO:0007669"/>
    <property type="project" value="TreeGrafter"/>
</dbReference>
<keyword evidence="10" id="KW-1185">Reference proteome</keyword>
<evidence type="ECO:0008006" key="11">
    <source>
        <dbReference type="Google" id="ProtNLM"/>
    </source>
</evidence>
<proteinExistence type="inferred from homology"/>
<feature type="transmembrane region" description="Helical" evidence="8">
    <location>
        <begin position="364"/>
        <end position="382"/>
    </location>
</feature>
<feature type="binding site" evidence="6">
    <location>
        <position position="384"/>
    </location>
    <ligand>
        <name>Zn(2+)</name>
        <dbReference type="ChEBI" id="CHEBI:29105"/>
    </ligand>
</feature>
<dbReference type="InterPro" id="IPR004254">
    <property type="entry name" value="AdipoR/HlyIII-related"/>
</dbReference>
<feature type="transmembrane region" description="Helical" evidence="8">
    <location>
        <begin position="428"/>
        <end position="448"/>
    </location>
</feature>
<feature type="binding site" evidence="6">
    <location>
        <position position="534"/>
    </location>
    <ligand>
        <name>Zn(2+)</name>
        <dbReference type="ChEBI" id="CHEBI:29105"/>
    </ligand>
</feature>
<evidence type="ECO:0000256" key="3">
    <source>
        <dbReference type="ARBA" id="ARBA00022692"/>
    </source>
</evidence>
<gene>
    <name evidence="9" type="ORF">MSPICULIGERA_LOCUS18463</name>
</gene>
<keyword evidence="5 8" id="KW-0472">Membrane</keyword>
<feature type="region of interest" description="Disordered" evidence="7">
    <location>
        <begin position="88"/>
        <end position="161"/>
    </location>
</feature>
<feature type="transmembrane region" description="Helical" evidence="8">
    <location>
        <begin position="333"/>
        <end position="352"/>
    </location>
</feature>
<feature type="transmembrane region" description="Helical" evidence="8">
    <location>
        <begin position="460"/>
        <end position="480"/>
    </location>
</feature>
<feature type="binding site" evidence="6">
    <location>
        <position position="530"/>
    </location>
    <ligand>
        <name>Zn(2+)</name>
        <dbReference type="ChEBI" id="CHEBI:29105"/>
    </ligand>
</feature>
<keyword evidence="4 8" id="KW-1133">Transmembrane helix</keyword>
<keyword evidence="6" id="KW-0862">Zinc</keyword>
<protein>
    <recommendedName>
        <fullName evidence="11">Progestin and adipoQ receptor-like protein 1</fullName>
    </recommendedName>
</protein>
<feature type="transmembrane region" description="Helical" evidence="8">
    <location>
        <begin position="492"/>
        <end position="511"/>
    </location>
</feature>
<sequence>MEDDENFVYVLEDEDLEIVDRNNEDIQSPLRSINIVLQEAQDLLTDGPMDKAPKSKSKILMDEVDVEFSPMTKVQPGQPIEVIVRHSKWTTKGEHDEEEQPEPQRESRSRHQRKPSKSMLGVLREETEEFYRRRDQEEGLGSSKQEPAQPISHTGSWKKGHRRAFSMPNAKGEKMTLAVIQDHKESDDGNLHSRKIVRYKLRAKQDDGPLTRAIYIADQKNTVYGTVAIQQPRKQQVVRFEEVGDDDEHPDHGLEVEINEEEITYPGDLSTGEGSRVVIKKFWEAKWKVQNFELLPVWLQDNEYLKTGHRPPMPSFSSCFKSIFAVHTETGNIWTHMYGCVAFIGVAIGFLCQSDLKVQFMEKLIFSAFFLGAVICMGMSFVFHTVQCHSDNVSKFFSKLDYTGITLLIVGSFIPWIYYGFYCRPQPMLVYITMITILGISAMVVSLWDKFAEPKFRPVRAGVFVAMGLSSIFPAIHFFITDGFWVMWREAALMWLLIMAFFYLSGAALYATRVPERFFPGHCDYWFQSHQLFHTFVVLAAFVHYYGMCEMAAQRLAMGSCSEQLLRRYGVEASPSWLGTLLHLDEPAGTISWTPESMKNV</sequence>
<evidence type="ECO:0000256" key="4">
    <source>
        <dbReference type="ARBA" id="ARBA00022989"/>
    </source>
</evidence>
<organism evidence="9 10">
    <name type="scientific">Mesorhabditis spiculigera</name>
    <dbReference type="NCBI Taxonomy" id="96644"/>
    <lineage>
        <taxon>Eukaryota</taxon>
        <taxon>Metazoa</taxon>
        <taxon>Ecdysozoa</taxon>
        <taxon>Nematoda</taxon>
        <taxon>Chromadorea</taxon>
        <taxon>Rhabditida</taxon>
        <taxon>Rhabditina</taxon>
        <taxon>Rhabditomorpha</taxon>
        <taxon>Rhabditoidea</taxon>
        <taxon>Rhabditidae</taxon>
        <taxon>Mesorhabditinae</taxon>
        <taxon>Mesorhabditis</taxon>
    </lineage>
</organism>
<feature type="compositionally biased region" description="Polar residues" evidence="7">
    <location>
        <begin position="142"/>
        <end position="155"/>
    </location>
</feature>
<dbReference type="PANTHER" id="PTHR20855">
    <property type="entry name" value="ADIPOR/PROGESTIN RECEPTOR-RELATED"/>
    <property type="match status" value="1"/>
</dbReference>
<evidence type="ECO:0000256" key="1">
    <source>
        <dbReference type="ARBA" id="ARBA00004141"/>
    </source>
</evidence>
<keyword evidence="6" id="KW-0479">Metal-binding</keyword>
<dbReference type="GO" id="GO:0033211">
    <property type="term" value="P:adiponectin-activated signaling pathway"/>
    <property type="evidence" value="ECO:0007669"/>
    <property type="project" value="TreeGrafter"/>
</dbReference>
<feature type="non-terminal residue" evidence="9">
    <location>
        <position position="1"/>
    </location>
</feature>